<reference evidence="3" key="1">
    <citation type="journal article" date="2008" name="Nat. Genet.">
        <title>The Pristionchus pacificus genome provides a unique perspective on nematode lifestyle and parasitism.</title>
        <authorList>
            <person name="Dieterich C."/>
            <person name="Clifton S.W."/>
            <person name="Schuster L.N."/>
            <person name="Chinwalla A."/>
            <person name="Delehaunty K."/>
            <person name="Dinkelacker I."/>
            <person name="Fulton L."/>
            <person name="Fulton R."/>
            <person name="Godfrey J."/>
            <person name="Minx P."/>
            <person name="Mitreva M."/>
            <person name="Roeseler W."/>
            <person name="Tian H."/>
            <person name="Witte H."/>
            <person name="Yang S.P."/>
            <person name="Wilson R.K."/>
            <person name="Sommer R.J."/>
        </authorList>
    </citation>
    <scope>NUCLEOTIDE SEQUENCE [LARGE SCALE GENOMIC DNA]</scope>
    <source>
        <strain evidence="3">PS312</strain>
    </source>
</reference>
<keyword evidence="3" id="KW-1185">Reference proteome</keyword>
<dbReference type="Proteomes" id="UP000005239">
    <property type="component" value="Unassembled WGS sequence"/>
</dbReference>
<feature type="compositionally biased region" description="Polar residues" evidence="1">
    <location>
        <begin position="113"/>
        <end position="125"/>
    </location>
</feature>
<organism evidence="2 3">
    <name type="scientific">Pristionchus pacificus</name>
    <name type="common">Parasitic nematode worm</name>
    <dbReference type="NCBI Taxonomy" id="54126"/>
    <lineage>
        <taxon>Eukaryota</taxon>
        <taxon>Metazoa</taxon>
        <taxon>Ecdysozoa</taxon>
        <taxon>Nematoda</taxon>
        <taxon>Chromadorea</taxon>
        <taxon>Rhabditida</taxon>
        <taxon>Rhabditina</taxon>
        <taxon>Diplogasteromorpha</taxon>
        <taxon>Diplogasteroidea</taxon>
        <taxon>Neodiplogasteridae</taxon>
        <taxon>Pristionchus</taxon>
    </lineage>
</organism>
<evidence type="ECO:0000313" key="3">
    <source>
        <dbReference type="Proteomes" id="UP000005239"/>
    </source>
</evidence>
<evidence type="ECO:0000256" key="1">
    <source>
        <dbReference type="SAM" id="MobiDB-lite"/>
    </source>
</evidence>
<protein>
    <submittedName>
        <fullName evidence="2">Uncharacterized protein</fullName>
    </submittedName>
</protein>
<feature type="region of interest" description="Disordered" evidence="1">
    <location>
        <begin position="113"/>
        <end position="140"/>
    </location>
</feature>
<dbReference type="EnsemblMetazoa" id="PPA31197.1">
    <property type="protein sequence ID" value="PPA31197.1"/>
    <property type="gene ID" value="WBGene00204062"/>
</dbReference>
<evidence type="ECO:0000313" key="2">
    <source>
        <dbReference type="EnsemblMetazoa" id="PPA31197.1"/>
    </source>
</evidence>
<name>A0A2A6C1L7_PRIPA</name>
<feature type="compositionally biased region" description="Basic and acidic residues" evidence="1">
    <location>
        <begin position="129"/>
        <end position="140"/>
    </location>
</feature>
<sequence>MLTHRTDYKSTASSPLYLFILKGRRFGIGVFRFPPLVTVDLTSATPVCTQSMRVTRKQAMNGWRLEEEALEAGSCNVSCFNHKTSIDEIKREFLIEKWIDNIDASLTQRKNSRVNSKASSASQFGVLTDRMHSDERKRKD</sequence>
<accession>A0A2A6C1L7</accession>
<accession>A0A8R1UI61</accession>
<reference evidence="2" key="2">
    <citation type="submission" date="2022-06" db="UniProtKB">
        <authorList>
            <consortium name="EnsemblMetazoa"/>
        </authorList>
    </citation>
    <scope>IDENTIFICATION</scope>
    <source>
        <strain evidence="2">PS312</strain>
    </source>
</reference>
<gene>
    <name evidence="2" type="primary">WBGene00204062</name>
</gene>
<proteinExistence type="predicted"/>
<dbReference type="AlphaFoldDB" id="A0A2A6C1L7"/>